<protein>
    <submittedName>
        <fullName evidence="2">Uncharacterized protein</fullName>
    </submittedName>
</protein>
<dbReference type="EMBL" id="LAZR01041503">
    <property type="protein sequence ID" value="KKL11818.1"/>
    <property type="molecule type" value="Genomic_DNA"/>
</dbReference>
<name>A0A0F9DIJ3_9ZZZZ</name>
<sequence>MKASVGLREMIQERMSIVKEWADQLKFSIEDKKKALEEARDTLKKYGEEYTELKEFLEESGVDNAVEKEETKKSV</sequence>
<proteinExistence type="predicted"/>
<comment type="caution">
    <text evidence="2">The sequence shown here is derived from an EMBL/GenBank/DDBJ whole genome shotgun (WGS) entry which is preliminary data.</text>
</comment>
<gene>
    <name evidence="2" type="ORF">LCGC14_2541950</name>
</gene>
<dbReference type="AlphaFoldDB" id="A0A0F9DIJ3"/>
<feature type="coiled-coil region" evidence="1">
    <location>
        <begin position="22"/>
        <end position="56"/>
    </location>
</feature>
<evidence type="ECO:0000313" key="2">
    <source>
        <dbReference type="EMBL" id="KKL11818.1"/>
    </source>
</evidence>
<reference evidence="2" key="1">
    <citation type="journal article" date="2015" name="Nature">
        <title>Complex archaea that bridge the gap between prokaryotes and eukaryotes.</title>
        <authorList>
            <person name="Spang A."/>
            <person name="Saw J.H."/>
            <person name="Jorgensen S.L."/>
            <person name="Zaremba-Niedzwiedzka K."/>
            <person name="Martijn J."/>
            <person name="Lind A.E."/>
            <person name="van Eijk R."/>
            <person name="Schleper C."/>
            <person name="Guy L."/>
            <person name="Ettema T.J."/>
        </authorList>
    </citation>
    <scope>NUCLEOTIDE SEQUENCE</scope>
</reference>
<organism evidence="2">
    <name type="scientific">marine sediment metagenome</name>
    <dbReference type="NCBI Taxonomy" id="412755"/>
    <lineage>
        <taxon>unclassified sequences</taxon>
        <taxon>metagenomes</taxon>
        <taxon>ecological metagenomes</taxon>
    </lineage>
</organism>
<keyword evidence="1" id="KW-0175">Coiled coil</keyword>
<accession>A0A0F9DIJ3</accession>
<evidence type="ECO:0000256" key="1">
    <source>
        <dbReference type="SAM" id="Coils"/>
    </source>
</evidence>